<feature type="transmembrane region" description="Helical" evidence="1">
    <location>
        <begin position="45"/>
        <end position="67"/>
    </location>
</feature>
<keyword evidence="1" id="KW-0812">Transmembrane</keyword>
<name>A0A1G7TAC4_9FIRM</name>
<dbReference type="AlphaFoldDB" id="A0A1G7TAC4"/>
<dbReference type="EMBL" id="FNCP01000002">
    <property type="protein sequence ID" value="SDG31579.1"/>
    <property type="molecule type" value="Genomic_DNA"/>
</dbReference>
<accession>A0A1G7TAC4</accession>
<evidence type="ECO:0000313" key="2">
    <source>
        <dbReference type="EMBL" id="SDG31579.1"/>
    </source>
</evidence>
<feature type="transmembrane region" description="Helical" evidence="1">
    <location>
        <begin position="12"/>
        <end position="33"/>
    </location>
</feature>
<proteinExistence type="predicted"/>
<dbReference type="Proteomes" id="UP000198656">
    <property type="component" value="Unassembled WGS sequence"/>
</dbReference>
<keyword evidence="3" id="KW-1185">Reference proteome</keyword>
<evidence type="ECO:0000313" key="3">
    <source>
        <dbReference type="Proteomes" id="UP000198656"/>
    </source>
</evidence>
<organism evidence="2 3">
    <name type="scientific">Desulfosporosinus hippei DSM 8344</name>
    <dbReference type="NCBI Taxonomy" id="1121419"/>
    <lineage>
        <taxon>Bacteria</taxon>
        <taxon>Bacillati</taxon>
        <taxon>Bacillota</taxon>
        <taxon>Clostridia</taxon>
        <taxon>Eubacteriales</taxon>
        <taxon>Desulfitobacteriaceae</taxon>
        <taxon>Desulfosporosinus</taxon>
    </lineage>
</organism>
<reference evidence="3" key="1">
    <citation type="submission" date="2016-10" db="EMBL/GenBank/DDBJ databases">
        <authorList>
            <person name="Varghese N."/>
            <person name="Submissions S."/>
        </authorList>
    </citation>
    <scope>NUCLEOTIDE SEQUENCE [LARGE SCALE GENOMIC DNA]</scope>
    <source>
        <strain evidence="3">DSM 8344</strain>
    </source>
</reference>
<sequence>MAIFDLTTGLSYAFFIICLVLGWGAAGALDYEGILRRSTSRWGRLLLRIGVALVLAEGFRLFLSFAVGPILDLVVNKSINGFKAF</sequence>
<dbReference type="RefSeq" id="WP_092329428.1">
    <property type="nucleotide sequence ID" value="NZ_FNCP01000002.1"/>
</dbReference>
<keyword evidence="1" id="KW-0472">Membrane</keyword>
<gene>
    <name evidence="2" type="ORF">SAMN05443529_102140</name>
</gene>
<dbReference type="OrthoDB" id="1798669at2"/>
<keyword evidence="1" id="KW-1133">Transmembrane helix</keyword>
<protein>
    <submittedName>
        <fullName evidence="2">Uncharacterized protein</fullName>
    </submittedName>
</protein>
<evidence type="ECO:0000256" key="1">
    <source>
        <dbReference type="SAM" id="Phobius"/>
    </source>
</evidence>
<dbReference type="STRING" id="1121419.SAMN05443529_102140"/>